<name>A0AAX1UI63_CERSP</name>
<gene>
    <name evidence="1" type="ORF">D1114_16685</name>
</gene>
<dbReference type="EMBL" id="QWGP01000021">
    <property type="protein sequence ID" value="RHZ92838.1"/>
    <property type="molecule type" value="Genomic_DNA"/>
</dbReference>
<dbReference type="Proteomes" id="UP000266305">
    <property type="component" value="Unassembled WGS sequence"/>
</dbReference>
<organism evidence="1 2">
    <name type="scientific">Cereibacter sphaeroides</name>
    <name type="common">Rhodobacter sphaeroides</name>
    <dbReference type="NCBI Taxonomy" id="1063"/>
    <lineage>
        <taxon>Bacteria</taxon>
        <taxon>Pseudomonadati</taxon>
        <taxon>Pseudomonadota</taxon>
        <taxon>Alphaproteobacteria</taxon>
        <taxon>Rhodobacterales</taxon>
        <taxon>Paracoccaceae</taxon>
        <taxon>Cereibacter</taxon>
    </lineage>
</organism>
<dbReference type="RefSeq" id="WP_119000812.1">
    <property type="nucleotide sequence ID" value="NZ_QWGP01000021.1"/>
</dbReference>
<protein>
    <submittedName>
        <fullName evidence="1">Uncharacterized protein</fullName>
    </submittedName>
</protein>
<sequence length="78" mass="8411">MSSTIITDPMTVTVSAEAGTFTMSRGDWSASAPLACLPGWITLYRGLRDRGGGRWRPFYEADLAALEAAQREAKGMQG</sequence>
<accession>A0AAX1UI63</accession>
<dbReference type="AlphaFoldDB" id="A0AAX1UI63"/>
<comment type="caution">
    <text evidence="1">The sequence shown here is derived from an EMBL/GenBank/DDBJ whole genome shotgun (WGS) entry which is preliminary data.</text>
</comment>
<evidence type="ECO:0000313" key="2">
    <source>
        <dbReference type="Proteomes" id="UP000266305"/>
    </source>
</evidence>
<evidence type="ECO:0000313" key="1">
    <source>
        <dbReference type="EMBL" id="RHZ92838.1"/>
    </source>
</evidence>
<reference evidence="1 2" key="1">
    <citation type="submission" date="2018-08" db="EMBL/GenBank/DDBJ databases">
        <title>Draft genome sequence of Rhodobacter sphaeroides FY.</title>
        <authorList>
            <person name="Rayyan A."/>
            <person name="Meyer T.E."/>
            <person name="Kyndt J.A."/>
        </authorList>
    </citation>
    <scope>NUCLEOTIDE SEQUENCE [LARGE SCALE GENOMIC DNA]</scope>
    <source>
        <strain evidence="1 2">FY</strain>
    </source>
</reference>
<proteinExistence type="predicted"/>